<dbReference type="Proteomes" id="UP000824596">
    <property type="component" value="Unassembled WGS sequence"/>
</dbReference>
<dbReference type="PANTHER" id="PTHR42090">
    <property type="match status" value="1"/>
</dbReference>
<accession>A0A9P8MT91</accession>
<comment type="caution">
    <text evidence="2">The sequence shown here is derived from an EMBL/GenBank/DDBJ whole genome shotgun (WGS) entry which is preliminary data.</text>
</comment>
<protein>
    <submittedName>
        <fullName evidence="2">Uncharacterized protein</fullName>
    </submittedName>
</protein>
<dbReference type="GeneID" id="68359598"/>
<feature type="region of interest" description="Disordered" evidence="1">
    <location>
        <begin position="17"/>
        <end position="136"/>
    </location>
</feature>
<dbReference type="RefSeq" id="XP_044716295.1">
    <property type="nucleotide sequence ID" value="XM_044868940.1"/>
</dbReference>
<proteinExistence type="predicted"/>
<feature type="compositionally biased region" description="Basic and acidic residues" evidence="1">
    <location>
        <begin position="65"/>
        <end position="76"/>
    </location>
</feature>
<name>A0A9P8MT91_9HYPO</name>
<dbReference type="OrthoDB" id="423498at2759"/>
<keyword evidence="3" id="KW-1185">Reference proteome</keyword>
<sequence>MPSTLRISSRPLVSLAVRGRTIHSTPRAPRPYKDSQDRESLQPRSAENTKSGRDDELAGYGDAAFDPHKTKPEPEGRMAGARSDGNPLEASGANQELSKPRGDEKSKADRGAGDEVRKGGRSGSGNAPKKGEPGRV</sequence>
<dbReference type="AlphaFoldDB" id="A0A9P8MT91"/>
<evidence type="ECO:0000313" key="2">
    <source>
        <dbReference type="EMBL" id="KAH0958782.1"/>
    </source>
</evidence>
<dbReference type="EMBL" id="JAIZPD010000015">
    <property type="protein sequence ID" value="KAH0958782.1"/>
    <property type="molecule type" value="Genomic_DNA"/>
</dbReference>
<dbReference type="PANTHER" id="PTHR42090:SF1">
    <property type="match status" value="1"/>
</dbReference>
<evidence type="ECO:0000313" key="3">
    <source>
        <dbReference type="Proteomes" id="UP000824596"/>
    </source>
</evidence>
<reference evidence="2" key="1">
    <citation type="submission" date="2021-09" db="EMBL/GenBank/DDBJ databases">
        <title>A high-quality genome of the endoparasitic fungus Hirsutella rhossiliensis with a comparison of Hirsutella genomes reveals transposable elements contributing to genome size variation.</title>
        <authorList>
            <person name="Lin R."/>
            <person name="Jiao Y."/>
            <person name="Sun X."/>
            <person name="Ling J."/>
            <person name="Xie B."/>
            <person name="Cheng X."/>
        </authorList>
    </citation>
    <scope>NUCLEOTIDE SEQUENCE</scope>
    <source>
        <strain evidence="2">HR02</strain>
    </source>
</reference>
<gene>
    <name evidence="2" type="ORF">HRG_10469</name>
</gene>
<evidence type="ECO:0000256" key="1">
    <source>
        <dbReference type="SAM" id="MobiDB-lite"/>
    </source>
</evidence>
<feature type="compositionally biased region" description="Basic and acidic residues" evidence="1">
    <location>
        <begin position="98"/>
        <end position="118"/>
    </location>
</feature>
<feature type="compositionally biased region" description="Basic and acidic residues" evidence="1">
    <location>
        <begin position="31"/>
        <end position="41"/>
    </location>
</feature>
<organism evidence="2 3">
    <name type="scientific">Hirsutella rhossiliensis</name>
    <dbReference type="NCBI Taxonomy" id="111463"/>
    <lineage>
        <taxon>Eukaryota</taxon>
        <taxon>Fungi</taxon>
        <taxon>Dikarya</taxon>
        <taxon>Ascomycota</taxon>
        <taxon>Pezizomycotina</taxon>
        <taxon>Sordariomycetes</taxon>
        <taxon>Hypocreomycetidae</taxon>
        <taxon>Hypocreales</taxon>
        <taxon>Ophiocordycipitaceae</taxon>
        <taxon>Hirsutella</taxon>
    </lineage>
</organism>